<name>A0A433DFZ4_9FUNG</name>
<sequence>MPPPHPLRPHAVPTVAYFRACQSSLNRRIIDVAAVLLLFVYGLVLLFQARLGIFGNIYNIVSFKTIFYTITIYVPLALLVIARKALMTVERSVQPSLLMSIFAHLADARTWTLLGLYMLSGLVIGVSYFSMHGEKYVKSVFLYPEGKHGAAQLSEQIIFIVLHNLGLGAAYGIYHLVQERYYLRFPVIQVRLLEGIYIHNQRLLLLTTGIVGYQQTQSWAIKGRLPTVAANSARFAGYAFAAAYVVFFFFGRMIYRYQAGFLGYFITILRSPVIRFRWFDFHLFFRTFLNGMFAATCWELVDQIFDVFFTEPTYVSDEVADSNGCLASGLKLADKPYFRALAFLELWNISKYNKQRRTILFCDILSAPTAWQQVSCECMKVVNELTVELENEFKKPEEGSSNGTLPVPDSRPTQHTTGGNKLSAVSTNIFLTKNKTSLLDKLKDPAPPPRIDAAAGSSASEAVPNIFRKSERAPSLQPDNFLFESPPRQQPTSLLTEEAKRQGVEYTKKQLHDAVVLLKGHLEGRAWGRILLANTIERRTRHLFRNLQVQIWAIEALSCLTAASYREDEYGSVQRDIPKVIECLLACLMAIEAYLQRPPLGPGAGGIKTNPHQMLMREPHAVVQVLHGAIYEIVTTFYEYLGEYRFPPKYASKLQSFVELKE</sequence>
<keyword evidence="8 14" id="KW-1133">Transmembrane helix</keyword>
<feature type="transmembrane region" description="Helical" evidence="14">
    <location>
        <begin position="235"/>
        <end position="255"/>
    </location>
</feature>
<comment type="subcellular location">
    <subcellularLocation>
        <location evidence="1">Nucleus membrane</location>
        <topology evidence="1">Multi-pass membrane protein</topology>
    </subcellularLocation>
    <subcellularLocation>
        <location evidence="2">Nucleus</location>
        <location evidence="2">Nuclear pore complex</location>
    </subcellularLocation>
</comment>
<keyword evidence="11 14" id="KW-0472">Membrane</keyword>
<dbReference type="AlphaFoldDB" id="A0A433DFZ4"/>
<evidence type="ECO:0000313" key="15">
    <source>
        <dbReference type="EMBL" id="RUP49770.1"/>
    </source>
</evidence>
<evidence type="ECO:0000256" key="12">
    <source>
        <dbReference type="ARBA" id="ARBA00023242"/>
    </source>
</evidence>
<evidence type="ECO:0000256" key="2">
    <source>
        <dbReference type="ARBA" id="ARBA00004567"/>
    </source>
</evidence>
<dbReference type="GO" id="GO:0006999">
    <property type="term" value="P:nuclear pore organization"/>
    <property type="evidence" value="ECO:0007669"/>
    <property type="project" value="TreeGrafter"/>
</dbReference>
<evidence type="ECO:0000256" key="5">
    <source>
        <dbReference type="ARBA" id="ARBA00022692"/>
    </source>
</evidence>
<feature type="transmembrane region" description="Helical" evidence="14">
    <location>
        <begin position="29"/>
        <end position="49"/>
    </location>
</feature>
<keyword evidence="6" id="KW-0509">mRNA transport</keyword>
<dbReference type="GO" id="GO:0030674">
    <property type="term" value="F:protein-macromolecule adaptor activity"/>
    <property type="evidence" value="ECO:0007669"/>
    <property type="project" value="TreeGrafter"/>
</dbReference>
<gene>
    <name evidence="15" type="ORF">BC936DRAFT_141523</name>
</gene>
<evidence type="ECO:0000256" key="3">
    <source>
        <dbReference type="ARBA" id="ARBA00005760"/>
    </source>
</evidence>
<dbReference type="PANTHER" id="PTHR13269">
    <property type="entry name" value="NUCLEOPORIN NDC1"/>
    <property type="match status" value="1"/>
</dbReference>
<keyword evidence="7" id="KW-0653">Protein transport</keyword>
<evidence type="ECO:0000256" key="11">
    <source>
        <dbReference type="ARBA" id="ARBA00023136"/>
    </source>
</evidence>
<evidence type="ECO:0000256" key="6">
    <source>
        <dbReference type="ARBA" id="ARBA00022816"/>
    </source>
</evidence>
<keyword evidence="16" id="KW-1185">Reference proteome</keyword>
<dbReference type="GO" id="GO:0015031">
    <property type="term" value="P:protein transport"/>
    <property type="evidence" value="ECO:0007669"/>
    <property type="project" value="UniProtKB-KW"/>
</dbReference>
<dbReference type="GO" id="GO:0070762">
    <property type="term" value="C:nuclear pore transmembrane ring"/>
    <property type="evidence" value="ECO:0007669"/>
    <property type="project" value="TreeGrafter"/>
</dbReference>
<evidence type="ECO:0000256" key="14">
    <source>
        <dbReference type="SAM" id="Phobius"/>
    </source>
</evidence>
<dbReference type="GO" id="GO:0005816">
    <property type="term" value="C:spindle pole body"/>
    <property type="evidence" value="ECO:0007669"/>
    <property type="project" value="TreeGrafter"/>
</dbReference>
<dbReference type="OrthoDB" id="67850at2759"/>
<feature type="transmembrane region" description="Helical" evidence="14">
    <location>
        <begin position="157"/>
        <end position="177"/>
    </location>
</feature>
<dbReference type="GO" id="GO:0031965">
    <property type="term" value="C:nuclear membrane"/>
    <property type="evidence" value="ECO:0007669"/>
    <property type="project" value="UniProtKB-SubCell"/>
</dbReference>
<dbReference type="GO" id="GO:0051028">
    <property type="term" value="P:mRNA transport"/>
    <property type="evidence" value="ECO:0007669"/>
    <property type="project" value="UniProtKB-KW"/>
</dbReference>
<keyword evidence="9" id="KW-0811">Translocation</keyword>
<keyword evidence="12" id="KW-0539">Nucleus</keyword>
<feature type="region of interest" description="Disordered" evidence="13">
    <location>
        <begin position="392"/>
        <end position="421"/>
    </location>
</feature>
<proteinExistence type="inferred from homology"/>
<evidence type="ECO:0000256" key="9">
    <source>
        <dbReference type="ARBA" id="ARBA00023010"/>
    </source>
</evidence>
<dbReference type="EMBL" id="RBNI01001987">
    <property type="protein sequence ID" value="RUP49770.1"/>
    <property type="molecule type" value="Genomic_DNA"/>
</dbReference>
<protein>
    <submittedName>
        <fullName evidence="15">Nucleoporin protein Ndc1-Nup</fullName>
    </submittedName>
</protein>
<dbReference type="InterPro" id="IPR019049">
    <property type="entry name" value="Nucleoporin_prot_Ndc1/Nup"/>
</dbReference>
<evidence type="ECO:0000256" key="7">
    <source>
        <dbReference type="ARBA" id="ARBA00022927"/>
    </source>
</evidence>
<evidence type="ECO:0000313" key="16">
    <source>
        <dbReference type="Proteomes" id="UP000268093"/>
    </source>
</evidence>
<keyword evidence="5 14" id="KW-0812">Transmembrane</keyword>
<feature type="compositionally biased region" description="Polar residues" evidence="13">
    <location>
        <begin position="411"/>
        <end position="421"/>
    </location>
</feature>
<comment type="similarity">
    <text evidence="3">Belongs to the NDC1 family.</text>
</comment>
<dbReference type="Pfam" id="PF09531">
    <property type="entry name" value="Ndc1_Nup"/>
    <property type="match status" value="1"/>
</dbReference>
<accession>A0A433DFZ4</accession>
<feature type="transmembrane region" description="Helical" evidence="14">
    <location>
        <begin position="261"/>
        <end position="278"/>
    </location>
</feature>
<evidence type="ECO:0000256" key="1">
    <source>
        <dbReference type="ARBA" id="ARBA00004232"/>
    </source>
</evidence>
<dbReference type="Proteomes" id="UP000268093">
    <property type="component" value="Unassembled WGS sequence"/>
</dbReference>
<evidence type="ECO:0000256" key="10">
    <source>
        <dbReference type="ARBA" id="ARBA00023132"/>
    </source>
</evidence>
<keyword evidence="4" id="KW-0813">Transport</keyword>
<reference evidence="15 16" key="1">
    <citation type="journal article" date="2018" name="New Phytol.">
        <title>Phylogenomics of Endogonaceae and evolution of mycorrhizas within Mucoromycota.</title>
        <authorList>
            <person name="Chang Y."/>
            <person name="Desiro A."/>
            <person name="Na H."/>
            <person name="Sandor L."/>
            <person name="Lipzen A."/>
            <person name="Clum A."/>
            <person name="Barry K."/>
            <person name="Grigoriev I.V."/>
            <person name="Martin F.M."/>
            <person name="Stajich J.E."/>
            <person name="Smith M.E."/>
            <person name="Bonito G."/>
            <person name="Spatafora J.W."/>
        </authorList>
    </citation>
    <scope>NUCLEOTIDE SEQUENCE [LARGE SCALE GENOMIC DNA]</scope>
    <source>
        <strain evidence="15 16">GMNB39</strain>
    </source>
</reference>
<evidence type="ECO:0000256" key="8">
    <source>
        <dbReference type="ARBA" id="ARBA00022989"/>
    </source>
</evidence>
<keyword evidence="10" id="KW-0906">Nuclear pore complex</keyword>
<feature type="transmembrane region" description="Helical" evidence="14">
    <location>
        <begin position="61"/>
        <end position="82"/>
    </location>
</feature>
<organism evidence="15 16">
    <name type="scientific">Jimgerdemannia flammicorona</name>
    <dbReference type="NCBI Taxonomy" id="994334"/>
    <lineage>
        <taxon>Eukaryota</taxon>
        <taxon>Fungi</taxon>
        <taxon>Fungi incertae sedis</taxon>
        <taxon>Mucoromycota</taxon>
        <taxon>Mucoromycotina</taxon>
        <taxon>Endogonomycetes</taxon>
        <taxon>Endogonales</taxon>
        <taxon>Endogonaceae</taxon>
        <taxon>Jimgerdemannia</taxon>
    </lineage>
</organism>
<feature type="transmembrane region" description="Helical" evidence="14">
    <location>
        <begin position="111"/>
        <end position="131"/>
    </location>
</feature>
<evidence type="ECO:0000256" key="13">
    <source>
        <dbReference type="SAM" id="MobiDB-lite"/>
    </source>
</evidence>
<comment type="caution">
    <text evidence="15">The sequence shown here is derived from an EMBL/GenBank/DDBJ whole genome shotgun (WGS) entry which is preliminary data.</text>
</comment>
<evidence type="ECO:0000256" key="4">
    <source>
        <dbReference type="ARBA" id="ARBA00022448"/>
    </source>
</evidence>
<dbReference type="PANTHER" id="PTHR13269:SF6">
    <property type="entry name" value="NUCLEOPORIN NDC1"/>
    <property type="match status" value="1"/>
</dbReference>